<feature type="transmembrane region" description="Helical" evidence="5">
    <location>
        <begin position="347"/>
        <end position="366"/>
    </location>
</feature>
<sequence length="406" mass="42075">MNRAGTASEDRSLARRNAAILAASQAIVGSAAPISVSIGALAGSSLLGDDKSLATLPVTGFTAGVAIGAVFAAALTRLVGRRYGFMAGASLPAVGGIVAALALYDRNFWLLALGLMIVGFGNSFVQQYRFAAADAAPPAFKPQAISIVLVGGIFAAIIGPQTVIHTQAFFAPVMFAGSFVALVPLALLGMVLLSFLHVPEHATLIDDKPEAPARPLGAVLTQFRFVTALVCAIGSYGFMSFMMTGAPLAIVADGHSADLATLGIQWHVLAMYAPSFFTGRLIANFGRERIVALGFVVMLACGIIAHLGTSIWHFWAALALLGLGWNFGFIGATAMATSCYRPSEKNAVQGVHDVILFTCVALSSFASGQVLNAFGWDGINLVAIPVAAICLALLALDTFTARRTAA</sequence>
<gene>
    <name evidence="7" type="ORF">FJU11_02615</name>
</gene>
<proteinExistence type="predicted"/>
<dbReference type="Gene3D" id="1.20.1250.20">
    <property type="entry name" value="MFS general substrate transporter like domains"/>
    <property type="match status" value="1"/>
</dbReference>
<keyword evidence="4 5" id="KW-0472">Membrane</keyword>
<evidence type="ECO:0000256" key="3">
    <source>
        <dbReference type="ARBA" id="ARBA00022989"/>
    </source>
</evidence>
<dbReference type="GO" id="GO:0016020">
    <property type="term" value="C:membrane"/>
    <property type="evidence" value="ECO:0007669"/>
    <property type="project" value="UniProtKB-SubCell"/>
</dbReference>
<dbReference type="AlphaFoldDB" id="A0A506UD62"/>
<keyword evidence="8" id="KW-1185">Reference proteome</keyword>
<dbReference type="GO" id="GO:0022857">
    <property type="term" value="F:transmembrane transporter activity"/>
    <property type="evidence" value="ECO:0007669"/>
    <property type="project" value="InterPro"/>
</dbReference>
<feature type="domain" description="Major facilitator superfamily (MFS) profile" evidence="6">
    <location>
        <begin position="223"/>
        <end position="406"/>
    </location>
</feature>
<feature type="transmembrane region" description="Helical" evidence="5">
    <location>
        <begin position="378"/>
        <end position="396"/>
    </location>
</feature>
<dbReference type="PROSITE" id="PS50850">
    <property type="entry name" value="MFS"/>
    <property type="match status" value="1"/>
</dbReference>
<comment type="subcellular location">
    <subcellularLocation>
        <location evidence="1">Membrane</location>
    </subcellularLocation>
</comment>
<comment type="caution">
    <text evidence="7">The sequence shown here is derived from an EMBL/GenBank/DDBJ whole genome shotgun (WGS) entry which is preliminary data.</text>
</comment>
<dbReference type="PANTHER" id="PTHR23534">
    <property type="entry name" value="MFS PERMEASE"/>
    <property type="match status" value="1"/>
</dbReference>
<feature type="transmembrane region" description="Helical" evidence="5">
    <location>
        <begin position="259"/>
        <end position="278"/>
    </location>
</feature>
<feature type="transmembrane region" description="Helical" evidence="5">
    <location>
        <begin position="314"/>
        <end position="335"/>
    </location>
</feature>
<evidence type="ECO:0000313" key="8">
    <source>
        <dbReference type="Proteomes" id="UP000320314"/>
    </source>
</evidence>
<dbReference type="SUPFAM" id="SSF103473">
    <property type="entry name" value="MFS general substrate transporter"/>
    <property type="match status" value="1"/>
</dbReference>
<organism evidence="7 8">
    <name type="scientific">Pararhizobium mangrovi</name>
    <dbReference type="NCBI Taxonomy" id="2590452"/>
    <lineage>
        <taxon>Bacteria</taxon>
        <taxon>Pseudomonadati</taxon>
        <taxon>Pseudomonadota</taxon>
        <taxon>Alphaproteobacteria</taxon>
        <taxon>Hyphomicrobiales</taxon>
        <taxon>Rhizobiaceae</taxon>
        <taxon>Rhizobium/Agrobacterium group</taxon>
        <taxon>Pararhizobium</taxon>
    </lineage>
</organism>
<accession>A0A506UD62</accession>
<dbReference type="InterPro" id="IPR005828">
    <property type="entry name" value="MFS_sugar_transport-like"/>
</dbReference>
<name>A0A506UD62_9HYPH</name>
<evidence type="ECO:0000256" key="5">
    <source>
        <dbReference type="SAM" id="Phobius"/>
    </source>
</evidence>
<feature type="transmembrane region" description="Helical" evidence="5">
    <location>
        <begin position="290"/>
        <end position="308"/>
    </location>
</feature>
<dbReference type="PANTHER" id="PTHR23534:SF1">
    <property type="entry name" value="MAJOR FACILITATOR SUPERFAMILY PROTEIN"/>
    <property type="match status" value="1"/>
</dbReference>
<keyword evidence="2 5" id="KW-0812">Transmembrane</keyword>
<dbReference type="InterPro" id="IPR020846">
    <property type="entry name" value="MFS_dom"/>
</dbReference>
<dbReference type="InterPro" id="IPR011701">
    <property type="entry name" value="MFS"/>
</dbReference>
<evidence type="ECO:0000313" key="7">
    <source>
        <dbReference type="EMBL" id="TPW31870.1"/>
    </source>
</evidence>
<feature type="transmembrane region" description="Helical" evidence="5">
    <location>
        <begin position="83"/>
        <end position="102"/>
    </location>
</feature>
<evidence type="ECO:0000259" key="6">
    <source>
        <dbReference type="PROSITE" id="PS50850"/>
    </source>
</evidence>
<dbReference type="Pfam" id="PF00083">
    <property type="entry name" value="Sugar_tr"/>
    <property type="match status" value="1"/>
</dbReference>
<protein>
    <submittedName>
        <fullName evidence="7">MFS transporter</fullName>
    </submittedName>
</protein>
<feature type="transmembrane region" description="Helical" evidence="5">
    <location>
        <begin position="145"/>
        <end position="163"/>
    </location>
</feature>
<reference evidence="7 8" key="1">
    <citation type="submission" date="2019-06" db="EMBL/GenBank/DDBJ databases">
        <authorList>
            <person name="Li M."/>
        </authorList>
    </citation>
    <scope>NUCLEOTIDE SEQUENCE [LARGE SCALE GENOMIC DNA]</scope>
    <source>
        <strain evidence="7 8">BGMRC6574</strain>
    </source>
</reference>
<evidence type="ECO:0000256" key="2">
    <source>
        <dbReference type="ARBA" id="ARBA00022692"/>
    </source>
</evidence>
<dbReference type="EMBL" id="VHLH01000003">
    <property type="protein sequence ID" value="TPW31870.1"/>
    <property type="molecule type" value="Genomic_DNA"/>
</dbReference>
<dbReference type="RefSeq" id="WP_141165467.1">
    <property type="nucleotide sequence ID" value="NZ_VHLH01000003.1"/>
</dbReference>
<dbReference type="InterPro" id="IPR036259">
    <property type="entry name" value="MFS_trans_sf"/>
</dbReference>
<dbReference type="OrthoDB" id="8558006at2"/>
<feature type="transmembrane region" description="Helical" evidence="5">
    <location>
        <begin position="20"/>
        <end position="42"/>
    </location>
</feature>
<feature type="transmembrane region" description="Helical" evidence="5">
    <location>
        <begin position="169"/>
        <end position="196"/>
    </location>
</feature>
<feature type="transmembrane region" description="Helical" evidence="5">
    <location>
        <begin position="108"/>
        <end position="125"/>
    </location>
</feature>
<evidence type="ECO:0000256" key="1">
    <source>
        <dbReference type="ARBA" id="ARBA00004370"/>
    </source>
</evidence>
<evidence type="ECO:0000256" key="4">
    <source>
        <dbReference type="ARBA" id="ARBA00023136"/>
    </source>
</evidence>
<dbReference type="Proteomes" id="UP000320314">
    <property type="component" value="Unassembled WGS sequence"/>
</dbReference>
<feature type="transmembrane region" description="Helical" evidence="5">
    <location>
        <begin position="54"/>
        <end position="76"/>
    </location>
</feature>
<dbReference type="Pfam" id="PF07690">
    <property type="entry name" value="MFS_1"/>
    <property type="match status" value="1"/>
</dbReference>
<keyword evidence="3 5" id="KW-1133">Transmembrane helix</keyword>